<dbReference type="CDD" id="cd04186">
    <property type="entry name" value="GT_2_like_c"/>
    <property type="match status" value="1"/>
</dbReference>
<dbReference type="OrthoDB" id="9771846at2"/>
<dbReference type="Pfam" id="PF00535">
    <property type="entry name" value="Glycos_transf_2"/>
    <property type="match status" value="1"/>
</dbReference>
<name>A0A327RHM6_9FLAO</name>
<dbReference type="PANTHER" id="PTHR43179:SF7">
    <property type="entry name" value="RHAMNOSYLTRANSFERASE WBBL"/>
    <property type="match status" value="1"/>
</dbReference>
<sequence length="302" mass="34406">MKDVSIIIINYNTSTYTLKCIASVFKHTNASLSFEVIVVDNNSNIEDYNFLKENIPNKPNILLTRSIINTGFGGGNMHGAQFANGKYLLFLNNDAFLKNDCLSILLNFMNAHPEAGVATAQNYDGDGNHVVSFDHNKGIRKLILGRSFLEKNYPKQYPKRKKEYTKPISVNFVNGAFMFFNTDAFSKVGGFDTNIFLYFEEMDICYRLKKLGYSSYLVPEAKITHHQGASTGTSKVISKEGLISHLYVLKKNYSFLKYLFIKYYFCITFLFKPKKWFMLKTICKGAPLSDSLKQAQTITFNN</sequence>
<dbReference type="InterPro" id="IPR001173">
    <property type="entry name" value="Glyco_trans_2-like"/>
</dbReference>
<dbReference type="PANTHER" id="PTHR43179">
    <property type="entry name" value="RHAMNOSYLTRANSFERASE WBBL"/>
    <property type="match status" value="1"/>
</dbReference>
<dbReference type="InterPro" id="IPR029044">
    <property type="entry name" value="Nucleotide-diphossugar_trans"/>
</dbReference>
<dbReference type="AlphaFoldDB" id="A0A327RHM6"/>
<evidence type="ECO:0000313" key="2">
    <source>
        <dbReference type="EMBL" id="RAJ13167.1"/>
    </source>
</evidence>
<dbReference type="Proteomes" id="UP000248703">
    <property type="component" value="Unassembled WGS sequence"/>
</dbReference>
<evidence type="ECO:0000259" key="1">
    <source>
        <dbReference type="Pfam" id="PF00535"/>
    </source>
</evidence>
<dbReference type="EMBL" id="QLLO01000007">
    <property type="protein sequence ID" value="RAJ13167.1"/>
    <property type="molecule type" value="Genomic_DNA"/>
</dbReference>
<accession>A0A327RHM6</accession>
<organism evidence="2 3">
    <name type="scientific">Olleya aquimaris</name>
    <dbReference type="NCBI Taxonomy" id="639310"/>
    <lineage>
        <taxon>Bacteria</taxon>
        <taxon>Pseudomonadati</taxon>
        <taxon>Bacteroidota</taxon>
        <taxon>Flavobacteriia</taxon>
        <taxon>Flavobacteriales</taxon>
        <taxon>Flavobacteriaceae</taxon>
    </lineage>
</organism>
<gene>
    <name evidence="2" type="ORF">LY08_02066</name>
</gene>
<dbReference type="Gene3D" id="3.90.550.10">
    <property type="entry name" value="Spore Coat Polysaccharide Biosynthesis Protein SpsA, Chain A"/>
    <property type="match status" value="1"/>
</dbReference>
<protein>
    <recommendedName>
        <fullName evidence="1">Glycosyltransferase 2-like domain-containing protein</fullName>
    </recommendedName>
</protein>
<feature type="domain" description="Glycosyltransferase 2-like" evidence="1">
    <location>
        <begin position="5"/>
        <end position="188"/>
    </location>
</feature>
<proteinExistence type="predicted"/>
<keyword evidence="3" id="KW-1185">Reference proteome</keyword>
<dbReference type="RefSeq" id="WP_111660353.1">
    <property type="nucleotide sequence ID" value="NZ_QLLO01000007.1"/>
</dbReference>
<comment type="caution">
    <text evidence="2">The sequence shown here is derived from an EMBL/GenBank/DDBJ whole genome shotgun (WGS) entry which is preliminary data.</text>
</comment>
<evidence type="ECO:0000313" key="3">
    <source>
        <dbReference type="Proteomes" id="UP000248703"/>
    </source>
</evidence>
<dbReference type="SUPFAM" id="SSF53448">
    <property type="entry name" value="Nucleotide-diphospho-sugar transferases"/>
    <property type="match status" value="1"/>
</dbReference>
<reference evidence="2 3" key="1">
    <citation type="submission" date="2018-06" db="EMBL/GenBank/DDBJ databases">
        <title>Genomic Encyclopedia of Archaeal and Bacterial Type Strains, Phase II (KMG-II): from individual species to whole genera.</title>
        <authorList>
            <person name="Goeker M."/>
        </authorList>
    </citation>
    <scope>NUCLEOTIDE SEQUENCE [LARGE SCALE GENOMIC DNA]</scope>
    <source>
        <strain evidence="2 3">DSM 24464</strain>
    </source>
</reference>